<evidence type="ECO:0000256" key="4">
    <source>
        <dbReference type="ARBA" id="ARBA00023125"/>
    </source>
</evidence>
<dbReference type="FunFam" id="1.10.10.60:FF:000016">
    <property type="entry name" value="Transcriptional activator Myb isoform A"/>
    <property type="match status" value="1"/>
</dbReference>
<feature type="domain" description="Myb-like" evidence="8">
    <location>
        <begin position="160"/>
        <end position="210"/>
    </location>
</feature>
<dbReference type="InterPro" id="IPR050560">
    <property type="entry name" value="MYB_TF"/>
</dbReference>
<keyword evidence="11" id="KW-1185">Reference proteome</keyword>
<dbReference type="PROSITE" id="PS50090">
    <property type="entry name" value="MYB_LIKE"/>
    <property type="match status" value="3"/>
</dbReference>
<evidence type="ECO:0000259" key="9">
    <source>
        <dbReference type="PROSITE" id="PS51294"/>
    </source>
</evidence>
<dbReference type="Pfam" id="PF00249">
    <property type="entry name" value="Myb_DNA-binding"/>
    <property type="match status" value="1"/>
</dbReference>
<proteinExistence type="predicted"/>
<evidence type="ECO:0000256" key="2">
    <source>
        <dbReference type="ARBA" id="ARBA00022737"/>
    </source>
</evidence>
<evidence type="ECO:0000256" key="7">
    <source>
        <dbReference type="SAM" id="MobiDB-lite"/>
    </source>
</evidence>
<dbReference type="InterPro" id="IPR009057">
    <property type="entry name" value="Homeodomain-like_sf"/>
</dbReference>
<dbReference type="SUPFAM" id="SSF46689">
    <property type="entry name" value="Homeodomain-like"/>
    <property type="match status" value="2"/>
</dbReference>
<dbReference type="PROSITE" id="PS51294">
    <property type="entry name" value="HTH_MYB"/>
    <property type="match status" value="3"/>
</dbReference>
<feature type="domain" description="Myb-like" evidence="8">
    <location>
        <begin position="108"/>
        <end position="159"/>
    </location>
</feature>
<dbReference type="Pfam" id="PF13921">
    <property type="entry name" value="Myb_DNA-bind_6"/>
    <property type="match status" value="1"/>
</dbReference>
<dbReference type="GO" id="GO:0005634">
    <property type="term" value="C:nucleus"/>
    <property type="evidence" value="ECO:0007669"/>
    <property type="project" value="UniProtKB-SubCell"/>
</dbReference>
<keyword evidence="3" id="KW-0805">Transcription regulation</keyword>
<keyword evidence="4" id="KW-0238">DNA-binding</keyword>
<accession>A0AAD4XV18</accession>
<dbReference type="GO" id="GO:0000978">
    <property type="term" value="F:RNA polymerase II cis-regulatory region sequence-specific DNA binding"/>
    <property type="evidence" value="ECO:0007669"/>
    <property type="project" value="TreeGrafter"/>
</dbReference>
<feature type="domain" description="HTH myb-type" evidence="9">
    <location>
        <begin position="108"/>
        <end position="163"/>
    </location>
</feature>
<keyword evidence="5" id="KW-0804">Transcription</keyword>
<feature type="compositionally biased region" description="Basic and acidic residues" evidence="7">
    <location>
        <begin position="390"/>
        <end position="400"/>
    </location>
</feature>
<comment type="subcellular location">
    <subcellularLocation>
        <location evidence="1">Nucleus</location>
    </subcellularLocation>
</comment>
<dbReference type="PANTHER" id="PTHR45614:SF252">
    <property type="entry name" value="TRANSCRIPTION FACTOR MYB3R-2-LIKE"/>
    <property type="match status" value="1"/>
</dbReference>
<dbReference type="GO" id="GO:0000981">
    <property type="term" value="F:DNA-binding transcription factor activity, RNA polymerase II-specific"/>
    <property type="evidence" value="ECO:0007669"/>
    <property type="project" value="TreeGrafter"/>
</dbReference>
<evidence type="ECO:0000313" key="11">
    <source>
        <dbReference type="Proteomes" id="UP001202328"/>
    </source>
</evidence>
<feature type="region of interest" description="Disordered" evidence="7">
    <location>
        <begin position="1"/>
        <end position="35"/>
    </location>
</feature>
<feature type="region of interest" description="Disordered" evidence="7">
    <location>
        <begin position="328"/>
        <end position="400"/>
    </location>
</feature>
<gene>
    <name evidence="10" type="ORF">MKW98_011047</name>
</gene>
<evidence type="ECO:0000313" key="10">
    <source>
        <dbReference type="EMBL" id="KAI3958359.1"/>
    </source>
</evidence>
<dbReference type="InterPro" id="IPR017930">
    <property type="entry name" value="Myb_dom"/>
</dbReference>
<organism evidence="10 11">
    <name type="scientific">Papaver atlanticum</name>
    <dbReference type="NCBI Taxonomy" id="357466"/>
    <lineage>
        <taxon>Eukaryota</taxon>
        <taxon>Viridiplantae</taxon>
        <taxon>Streptophyta</taxon>
        <taxon>Embryophyta</taxon>
        <taxon>Tracheophyta</taxon>
        <taxon>Spermatophyta</taxon>
        <taxon>Magnoliopsida</taxon>
        <taxon>Ranunculales</taxon>
        <taxon>Papaveraceae</taxon>
        <taxon>Papaveroideae</taxon>
        <taxon>Papaver</taxon>
    </lineage>
</organism>
<dbReference type="CDD" id="cd00167">
    <property type="entry name" value="SANT"/>
    <property type="match status" value="3"/>
</dbReference>
<reference evidence="10" key="1">
    <citation type="submission" date="2022-04" db="EMBL/GenBank/DDBJ databases">
        <title>A functionally conserved STORR gene fusion in Papaver species that diverged 16.8 million years ago.</title>
        <authorList>
            <person name="Catania T."/>
        </authorList>
    </citation>
    <scope>NUCLEOTIDE SEQUENCE</scope>
    <source>
        <strain evidence="10">S-188037</strain>
    </source>
</reference>
<dbReference type="SMART" id="SM00717">
    <property type="entry name" value="SANT"/>
    <property type="match status" value="3"/>
</dbReference>
<feature type="compositionally biased region" description="Low complexity" evidence="7">
    <location>
        <begin position="19"/>
        <end position="35"/>
    </location>
</feature>
<evidence type="ECO:0000256" key="1">
    <source>
        <dbReference type="ARBA" id="ARBA00004123"/>
    </source>
</evidence>
<dbReference type="FunFam" id="1.10.10.60:FF:000324">
    <property type="entry name" value="Transcription factor MYB3R-2"/>
    <property type="match status" value="1"/>
</dbReference>
<feature type="domain" description="Myb-like" evidence="8">
    <location>
        <begin position="56"/>
        <end position="107"/>
    </location>
</feature>
<dbReference type="Proteomes" id="UP001202328">
    <property type="component" value="Unassembled WGS sequence"/>
</dbReference>
<dbReference type="Gene3D" id="1.10.10.60">
    <property type="entry name" value="Homeodomain-like"/>
    <property type="match status" value="3"/>
</dbReference>
<feature type="domain" description="HTH myb-type" evidence="9">
    <location>
        <begin position="164"/>
        <end position="214"/>
    </location>
</feature>
<sequence length="633" mass="70630">MEDLKQEEANSSVTKEVMAAAASSSSVSDSSSDTSVPKLAFVKGSSLISKRTTGPTRRSKKGGWTESEDSMLTAAVKTHGGKNWKKIATCFKNRTDVQCLHRWQKVLNPELVKGPWTKQEDDLILELVGKYGSKKWSIIAQSLPGRIGKQCRERWHNHLNPAIKKDAWTHEEEMTLIHYHQIYGNKWAEIARFLPGRADNSIKNHWNCSVKKKLDTYLPSDLLKINPGVLNHENASVDMTMQGPGRTYAFDTKILPVSRPGNHLVNLTLGNSNGGRKAEQMQPFQTIESRALQKQVAFATKPIQGAARSATEGIPPKDLKLSIFSLSPPGQPSEHVTSTRPPFLSLDSNPCDTRKNQAVLTEAESATTAKRFPESPKRAKYCSTPNAPSEHGDYRDHDGRQSKVFNASPSHDGTGYGGLYYEPPQLTSCDILSENSRFLNSRSPICSTPPSRLRNFSVDASSPEAVLRSAAKSFKNTPSIIRKRGRQICGWAPYACDSDGTCTPEVRTHGFSDINGFMESSPHAHSGREDLNSRDLLNVKWLSLSTPNALEHEAAATTRLQETYQIGLNQKLVLLDSRANYNYNFLFCNHWYEEDPPSRDEDYDSRVYDSNEPFSEGMVVKSFWAETFTVLIF</sequence>
<dbReference type="AlphaFoldDB" id="A0AAD4XV18"/>
<dbReference type="EMBL" id="JAJJMB010001160">
    <property type="protein sequence ID" value="KAI3958359.1"/>
    <property type="molecule type" value="Genomic_DNA"/>
</dbReference>
<evidence type="ECO:0000256" key="5">
    <source>
        <dbReference type="ARBA" id="ARBA00023163"/>
    </source>
</evidence>
<evidence type="ECO:0000256" key="3">
    <source>
        <dbReference type="ARBA" id="ARBA00023015"/>
    </source>
</evidence>
<dbReference type="PANTHER" id="PTHR45614">
    <property type="entry name" value="MYB PROTEIN-RELATED"/>
    <property type="match status" value="1"/>
</dbReference>
<dbReference type="FunFam" id="1.10.10.60:FF:000010">
    <property type="entry name" value="Transcriptional activator Myb isoform A"/>
    <property type="match status" value="1"/>
</dbReference>
<evidence type="ECO:0000256" key="6">
    <source>
        <dbReference type="ARBA" id="ARBA00023242"/>
    </source>
</evidence>
<name>A0AAD4XV18_9MAGN</name>
<feature type="compositionally biased region" description="Polar residues" evidence="7">
    <location>
        <begin position="334"/>
        <end position="368"/>
    </location>
</feature>
<keyword evidence="2" id="KW-0677">Repeat</keyword>
<keyword evidence="6" id="KW-0539">Nucleus</keyword>
<feature type="domain" description="HTH myb-type" evidence="9">
    <location>
        <begin position="56"/>
        <end position="107"/>
    </location>
</feature>
<evidence type="ECO:0000259" key="8">
    <source>
        <dbReference type="PROSITE" id="PS50090"/>
    </source>
</evidence>
<dbReference type="InterPro" id="IPR001005">
    <property type="entry name" value="SANT/Myb"/>
</dbReference>
<comment type="caution">
    <text evidence="10">The sequence shown here is derived from an EMBL/GenBank/DDBJ whole genome shotgun (WGS) entry which is preliminary data.</text>
</comment>
<protein>
    <submittedName>
        <fullName evidence="10">Uncharacterized protein</fullName>
    </submittedName>
</protein>